<dbReference type="PANTHER" id="PTHR11455">
    <property type="entry name" value="CRYPTOCHROME"/>
    <property type="match status" value="1"/>
</dbReference>
<dbReference type="GO" id="GO:0003904">
    <property type="term" value="F:deoxyribodipyrimidine photo-lyase activity"/>
    <property type="evidence" value="ECO:0007669"/>
    <property type="project" value="TreeGrafter"/>
</dbReference>
<evidence type="ECO:0000259" key="5">
    <source>
        <dbReference type="PROSITE" id="PS51645"/>
    </source>
</evidence>
<organism evidence="6">
    <name type="scientific">freshwater metagenome</name>
    <dbReference type="NCBI Taxonomy" id="449393"/>
    <lineage>
        <taxon>unclassified sequences</taxon>
        <taxon>metagenomes</taxon>
        <taxon>ecological metagenomes</taxon>
    </lineage>
</organism>
<dbReference type="PROSITE" id="PS51645">
    <property type="entry name" value="PHR_CRY_ALPHA_BETA"/>
    <property type="match status" value="1"/>
</dbReference>
<dbReference type="Pfam" id="PF03441">
    <property type="entry name" value="FAD_binding_7"/>
    <property type="match status" value="1"/>
</dbReference>
<dbReference type="PRINTS" id="PR00147">
    <property type="entry name" value="DNAPHOTLYASE"/>
</dbReference>
<accession>A0A094QQS5</accession>
<keyword evidence="4" id="KW-0157">Chromophore</keyword>
<dbReference type="SUPFAM" id="SSF48173">
    <property type="entry name" value="Cryptochrome/photolyase FAD-binding domain"/>
    <property type="match status" value="1"/>
</dbReference>
<comment type="cofactor">
    <cofactor evidence="1">
        <name>FAD</name>
        <dbReference type="ChEBI" id="CHEBI:57692"/>
    </cofactor>
</comment>
<dbReference type="GO" id="GO:0006139">
    <property type="term" value="P:nucleobase-containing compound metabolic process"/>
    <property type="evidence" value="ECO:0007669"/>
    <property type="project" value="UniProtKB-ARBA"/>
</dbReference>
<keyword evidence="2" id="KW-0285">Flavoprotein</keyword>
<evidence type="ECO:0000256" key="3">
    <source>
        <dbReference type="ARBA" id="ARBA00022827"/>
    </source>
</evidence>
<dbReference type="Gene3D" id="3.40.50.620">
    <property type="entry name" value="HUPs"/>
    <property type="match status" value="1"/>
</dbReference>
<gene>
    <name evidence="6" type="ORF">GM50_13095</name>
</gene>
<dbReference type="Gene3D" id="1.10.579.10">
    <property type="entry name" value="DNA Cyclobutane Dipyrimidine Photolyase, subunit A, domain 3"/>
    <property type="match status" value="1"/>
</dbReference>
<dbReference type="EMBL" id="JNSK01000053">
    <property type="protein sequence ID" value="KGA16971.1"/>
    <property type="molecule type" value="Genomic_DNA"/>
</dbReference>
<dbReference type="PROSITE" id="PS00691">
    <property type="entry name" value="DNA_PHOTOLYASES_1_2"/>
    <property type="match status" value="1"/>
</dbReference>
<dbReference type="GO" id="GO:0009416">
    <property type="term" value="P:response to light stimulus"/>
    <property type="evidence" value="ECO:0007669"/>
    <property type="project" value="TreeGrafter"/>
</dbReference>
<dbReference type="InterPro" id="IPR002081">
    <property type="entry name" value="Cryptochrome/DNA_photolyase_1"/>
</dbReference>
<evidence type="ECO:0000313" key="6">
    <source>
        <dbReference type="EMBL" id="KGA16971.1"/>
    </source>
</evidence>
<dbReference type="GO" id="GO:0003677">
    <property type="term" value="F:DNA binding"/>
    <property type="evidence" value="ECO:0007669"/>
    <property type="project" value="TreeGrafter"/>
</dbReference>
<comment type="caution">
    <text evidence="6">The sequence shown here is derived from an EMBL/GenBank/DDBJ whole genome shotgun (WGS) entry which is preliminary data.</text>
</comment>
<dbReference type="Pfam" id="PF00875">
    <property type="entry name" value="DNA_photolyase"/>
    <property type="match status" value="1"/>
</dbReference>
<dbReference type="Gene3D" id="1.25.40.80">
    <property type="match status" value="1"/>
</dbReference>
<feature type="domain" description="Photolyase/cryptochrome alpha/beta" evidence="5">
    <location>
        <begin position="5"/>
        <end position="125"/>
    </location>
</feature>
<evidence type="ECO:0000256" key="4">
    <source>
        <dbReference type="ARBA" id="ARBA00022991"/>
    </source>
</evidence>
<sequence length="457" mass="52322">MPTPRRSIVWFRRDLRIGDHPALNAAIESSDEIVPVFILDKSQIDEAGAKLLAYMGQSLRALDQSLGNRLHIITGDQVEVLSELMQIYGATEVHISDEYERYGAARDARVEAAGIKLIRTGSPYAVAPGRVRKPSDDTPYRVYTPFYRAWCIHGWRAPAKTPTVINAPTPPDKYRAFPDFPMPEGVDVIEAGEAAALKRFKEFSKKAIDHYDEARNLAGIDGTSKMSTYLKFGEIHPRTLLANLGESKAHDTFRKEIAWREFYADVLFNNPHTDTDYYAPQFKAMRYDRPGKQFKAWCEGKTGYPFVDAAMRQLQHEGWMHNRTRMVVASFLVKDLHLEWQLGERFFAEHLVDYDVASNAHGWQWTAGTGTDASPYYRVFNPIEQGRRFDENGDYIRKYVPELAHLSAAEIHEPWFYLDGYSKGYPERIVDHALERLESLARLQEIKADKPEKPTTK</sequence>
<protein>
    <recommendedName>
        <fullName evidence="5">Photolyase/cryptochrome alpha/beta domain-containing protein</fullName>
    </recommendedName>
</protein>
<evidence type="ECO:0000256" key="2">
    <source>
        <dbReference type="ARBA" id="ARBA00022630"/>
    </source>
</evidence>
<dbReference type="InterPro" id="IPR014729">
    <property type="entry name" value="Rossmann-like_a/b/a_fold"/>
</dbReference>
<dbReference type="SUPFAM" id="SSF52425">
    <property type="entry name" value="Cryptochrome/photolyase, N-terminal domain"/>
    <property type="match status" value="1"/>
</dbReference>
<dbReference type="InterPro" id="IPR005101">
    <property type="entry name" value="Cryptochr/Photolyase_FAD-bd"/>
</dbReference>
<dbReference type="InterPro" id="IPR006050">
    <property type="entry name" value="DNA_photolyase_N"/>
</dbReference>
<dbReference type="AlphaFoldDB" id="A0A094QQS5"/>
<dbReference type="GO" id="GO:0006950">
    <property type="term" value="P:response to stress"/>
    <property type="evidence" value="ECO:0007669"/>
    <property type="project" value="UniProtKB-ARBA"/>
</dbReference>
<reference evidence="6" key="1">
    <citation type="submission" date="2014-05" db="EMBL/GenBank/DDBJ databases">
        <title>Key roles for freshwater Actinobacteria revealed by deep metagenomic sequencing.</title>
        <authorList>
            <person name="Ghai R."/>
            <person name="Mizuno C.M."/>
            <person name="Picazo A."/>
            <person name="Camacho A."/>
            <person name="Rodriguez-Valera F."/>
        </authorList>
    </citation>
    <scope>NUCLEOTIDE SEQUENCE</scope>
</reference>
<proteinExistence type="predicted"/>
<dbReference type="InterPro" id="IPR018394">
    <property type="entry name" value="DNA_photolyase_1_CS_C"/>
</dbReference>
<evidence type="ECO:0000256" key="1">
    <source>
        <dbReference type="ARBA" id="ARBA00001974"/>
    </source>
</evidence>
<dbReference type="GO" id="GO:0071949">
    <property type="term" value="F:FAD binding"/>
    <property type="evidence" value="ECO:0007669"/>
    <property type="project" value="TreeGrafter"/>
</dbReference>
<name>A0A094QQS5_9ZZZZ</name>
<dbReference type="InterPro" id="IPR036155">
    <property type="entry name" value="Crypto/Photolyase_N_sf"/>
</dbReference>
<dbReference type="PANTHER" id="PTHR11455:SF9">
    <property type="entry name" value="CRYPTOCHROME CIRCADIAN CLOCK 5 ISOFORM X1"/>
    <property type="match status" value="1"/>
</dbReference>
<dbReference type="InterPro" id="IPR036134">
    <property type="entry name" value="Crypto/Photolyase_FAD-like_sf"/>
</dbReference>
<keyword evidence="3" id="KW-0274">FAD</keyword>